<dbReference type="AlphaFoldDB" id="A0A1H8YWC2"/>
<reference evidence="2 3" key="1">
    <citation type="submission" date="2016-10" db="EMBL/GenBank/DDBJ databases">
        <authorList>
            <person name="Varghese N."/>
            <person name="Submissions S."/>
        </authorList>
    </citation>
    <scope>NUCLEOTIDE SEQUENCE [LARGE SCALE GENOMIC DNA]</scope>
    <source>
        <strain evidence="2 3">TC-13</strain>
    </source>
</reference>
<dbReference type="GO" id="GO:0016874">
    <property type="term" value="F:ligase activity"/>
    <property type="evidence" value="ECO:0007669"/>
    <property type="project" value="UniProtKB-KW"/>
</dbReference>
<protein>
    <submittedName>
        <fullName evidence="2">CoA-ligase</fullName>
    </submittedName>
</protein>
<evidence type="ECO:0000259" key="1">
    <source>
        <dbReference type="Pfam" id="PF00549"/>
    </source>
</evidence>
<dbReference type="InterPro" id="IPR005811">
    <property type="entry name" value="SUCC_ACL_C"/>
</dbReference>
<proteinExistence type="predicted"/>
<sequence>MSQEHTFIDFGDDDFTNGKPHPMIDPSSRIERFLQEAKDPSVGVIVMDFVLGFGSHEDPVGVMLPAIVEAKQLAEKEGRHLEIIGYVLGTDLDKPSLEEQVKKLVHAGVTHASSSTNAGLLAREMVLKGDHHE</sequence>
<keyword evidence="2" id="KW-0436">Ligase</keyword>
<organism evidence="2 3">
    <name type="scientific">Lysinibacillus fusiformis</name>
    <dbReference type="NCBI Taxonomy" id="28031"/>
    <lineage>
        <taxon>Bacteria</taxon>
        <taxon>Bacillati</taxon>
        <taxon>Bacillota</taxon>
        <taxon>Bacilli</taxon>
        <taxon>Bacillales</taxon>
        <taxon>Bacillaceae</taxon>
        <taxon>Lysinibacillus</taxon>
    </lineage>
</organism>
<accession>A0A1H8YWC2</accession>
<evidence type="ECO:0000313" key="3">
    <source>
        <dbReference type="Proteomes" id="UP000199410"/>
    </source>
</evidence>
<dbReference type="EMBL" id="FOEL01000002">
    <property type="protein sequence ID" value="SEP56500.1"/>
    <property type="molecule type" value="Genomic_DNA"/>
</dbReference>
<gene>
    <name evidence="2" type="ORF">SAMN02787113_00025</name>
</gene>
<dbReference type="Proteomes" id="UP000199410">
    <property type="component" value="Unassembled WGS sequence"/>
</dbReference>
<evidence type="ECO:0000313" key="2">
    <source>
        <dbReference type="EMBL" id="SEP56500.1"/>
    </source>
</evidence>
<feature type="domain" description="ATP-citrate synthase/succinyl-CoA ligase C-terminal" evidence="1">
    <location>
        <begin position="2"/>
        <end position="122"/>
    </location>
</feature>
<dbReference type="Pfam" id="PF00549">
    <property type="entry name" value="Ligase_CoA"/>
    <property type="match status" value="1"/>
</dbReference>
<dbReference type="SUPFAM" id="SSF52210">
    <property type="entry name" value="Succinyl-CoA synthetase domains"/>
    <property type="match status" value="1"/>
</dbReference>
<dbReference type="Gene3D" id="3.40.50.261">
    <property type="entry name" value="Succinyl-CoA synthetase domains"/>
    <property type="match status" value="1"/>
</dbReference>
<comment type="caution">
    <text evidence="2">The sequence shown here is derived from an EMBL/GenBank/DDBJ whole genome shotgun (WGS) entry which is preliminary data.</text>
</comment>
<name>A0A1H8YWC2_9BACI</name>
<dbReference type="InterPro" id="IPR016102">
    <property type="entry name" value="Succinyl-CoA_synth-like"/>
</dbReference>